<dbReference type="AlphaFoldDB" id="A0A6L9XWN2"/>
<reference evidence="1 2" key="1">
    <citation type="journal article" date="2014" name="J. Microbiol.">
        <title>Diaminobutyricibacter tongyongensis gen. nov., sp. nov. and Homoserinibacter gongjuensis gen. nov., sp. nov. belong to the family Microbacteriaceae.</title>
        <authorList>
            <person name="Kim S.J."/>
            <person name="Ahn J.H."/>
            <person name="Weon H.Y."/>
            <person name="Hamada M."/>
            <person name="Suzuki K."/>
            <person name="Kwon S.W."/>
        </authorList>
    </citation>
    <scope>NUCLEOTIDE SEQUENCE [LARGE SCALE GENOMIC DNA]</scope>
    <source>
        <strain evidence="1 2">NBRC 108724</strain>
    </source>
</reference>
<dbReference type="EMBL" id="JAAGWY010000002">
    <property type="protein sequence ID" value="NEN05851.1"/>
    <property type="molecule type" value="Genomic_DNA"/>
</dbReference>
<evidence type="ECO:0000313" key="1">
    <source>
        <dbReference type="EMBL" id="NEN05851.1"/>
    </source>
</evidence>
<comment type="caution">
    <text evidence="1">The sequence shown here is derived from an EMBL/GenBank/DDBJ whole genome shotgun (WGS) entry which is preliminary data.</text>
</comment>
<evidence type="ECO:0008006" key="3">
    <source>
        <dbReference type="Google" id="ProtNLM"/>
    </source>
</evidence>
<gene>
    <name evidence="1" type="ORF">G3T36_08190</name>
</gene>
<proteinExistence type="predicted"/>
<name>A0A6L9XWN2_9MICO</name>
<sequence length="437" mass="47085">MASTYSGNRNELHAAIGRRFFSKPNDPHNEVKSGGNAFLALRAHGLVSGNESFVLTPLAERLLGTRSEGELHAIFATHLLLEHQGIQLVEVVESLQARGERVTASRVARDLTAIGVYPGGKSGENINPMRLWLAKAGVFTQDWTISESTLKGLIGATAGELAVLTALPLTQQALLRAMATVTDVPPLSGAMLRALAELQTPGLDIDAKRFAPSTLRSLEDGGWIDVTKSTSGRGAKSHQVVPTQKFRSMIAEPLMNVVIEQVHLQDPTALRRPIRDLLAVVNDKARSNHERGLALEGVCIQVARVAGARFLSWRLRSEDTEGAEVDVVAESVHAPYQIMQIQSKASAISGREVVDREVGVSAALKSNVILFVSSKSVGPAARSAANAHMRESSLSILFLAGSDLVDARLGAALSREWEQVRRVRSYRGRERAKALGA</sequence>
<evidence type="ECO:0000313" key="2">
    <source>
        <dbReference type="Proteomes" id="UP000474967"/>
    </source>
</evidence>
<protein>
    <recommendedName>
        <fullName evidence="3">Restriction endonuclease</fullName>
    </recommendedName>
</protein>
<organism evidence="1 2">
    <name type="scientific">Leifsonia tongyongensis</name>
    <dbReference type="NCBI Taxonomy" id="1268043"/>
    <lineage>
        <taxon>Bacteria</taxon>
        <taxon>Bacillati</taxon>
        <taxon>Actinomycetota</taxon>
        <taxon>Actinomycetes</taxon>
        <taxon>Micrococcales</taxon>
        <taxon>Microbacteriaceae</taxon>
        <taxon>Leifsonia</taxon>
    </lineage>
</organism>
<accession>A0A6L9XWN2</accession>
<keyword evidence="2" id="KW-1185">Reference proteome</keyword>
<dbReference type="Proteomes" id="UP000474967">
    <property type="component" value="Unassembled WGS sequence"/>
</dbReference>
<dbReference type="RefSeq" id="WP_163289207.1">
    <property type="nucleotide sequence ID" value="NZ_JAAGWY010000002.1"/>
</dbReference>